<keyword evidence="3 6" id="KW-0812">Transmembrane</keyword>
<evidence type="ECO:0000256" key="4">
    <source>
        <dbReference type="ARBA" id="ARBA00022989"/>
    </source>
</evidence>
<protein>
    <submittedName>
        <fullName evidence="7">Uncharacterized protein</fullName>
    </submittedName>
</protein>
<organism evidence="7 8">
    <name type="scientific">Acanthoscelides obtectus</name>
    <name type="common">Bean weevil</name>
    <name type="synonym">Bruchus obtectus</name>
    <dbReference type="NCBI Taxonomy" id="200917"/>
    <lineage>
        <taxon>Eukaryota</taxon>
        <taxon>Metazoa</taxon>
        <taxon>Ecdysozoa</taxon>
        <taxon>Arthropoda</taxon>
        <taxon>Hexapoda</taxon>
        <taxon>Insecta</taxon>
        <taxon>Pterygota</taxon>
        <taxon>Neoptera</taxon>
        <taxon>Endopterygota</taxon>
        <taxon>Coleoptera</taxon>
        <taxon>Polyphaga</taxon>
        <taxon>Cucujiformia</taxon>
        <taxon>Chrysomeloidea</taxon>
        <taxon>Chrysomelidae</taxon>
        <taxon>Bruchinae</taxon>
        <taxon>Bruchini</taxon>
        <taxon>Acanthoscelides</taxon>
    </lineage>
</organism>
<dbReference type="OrthoDB" id="6366728at2759"/>
<keyword evidence="5 6" id="KW-0472">Membrane</keyword>
<dbReference type="Proteomes" id="UP001152888">
    <property type="component" value="Unassembled WGS sequence"/>
</dbReference>
<comment type="subcellular location">
    <subcellularLocation>
        <location evidence="1">Cell membrane</location>
        <topology evidence="1">Multi-pass membrane protein</topology>
    </subcellularLocation>
</comment>
<evidence type="ECO:0000256" key="2">
    <source>
        <dbReference type="ARBA" id="ARBA00022475"/>
    </source>
</evidence>
<comment type="caution">
    <text evidence="7">The sequence shown here is derived from an EMBL/GenBank/DDBJ whole genome shotgun (WGS) entry which is preliminary data.</text>
</comment>
<evidence type="ECO:0000256" key="5">
    <source>
        <dbReference type="ARBA" id="ARBA00023136"/>
    </source>
</evidence>
<accession>A0A9P0K5S7</accession>
<reference evidence="7" key="1">
    <citation type="submission" date="2022-03" db="EMBL/GenBank/DDBJ databases">
        <authorList>
            <person name="Sayadi A."/>
        </authorList>
    </citation>
    <scope>NUCLEOTIDE SEQUENCE</scope>
</reference>
<keyword evidence="4 6" id="KW-1133">Transmembrane helix</keyword>
<evidence type="ECO:0000313" key="7">
    <source>
        <dbReference type="EMBL" id="CAH1965988.1"/>
    </source>
</evidence>
<dbReference type="GO" id="GO:0005886">
    <property type="term" value="C:plasma membrane"/>
    <property type="evidence" value="ECO:0007669"/>
    <property type="project" value="UniProtKB-SubCell"/>
</dbReference>
<keyword evidence="2" id="KW-1003">Cell membrane</keyword>
<dbReference type="EMBL" id="CAKOFQ010006729">
    <property type="protein sequence ID" value="CAH1965988.1"/>
    <property type="molecule type" value="Genomic_DNA"/>
</dbReference>
<keyword evidence="8" id="KW-1185">Reference proteome</keyword>
<dbReference type="InterPro" id="IPR013604">
    <property type="entry name" value="7TM_chemorcpt"/>
</dbReference>
<evidence type="ECO:0000256" key="3">
    <source>
        <dbReference type="ARBA" id="ARBA00022692"/>
    </source>
</evidence>
<feature type="transmembrane region" description="Helical" evidence="6">
    <location>
        <begin position="33"/>
        <end position="59"/>
    </location>
</feature>
<evidence type="ECO:0000256" key="1">
    <source>
        <dbReference type="ARBA" id="ARBA00004651"/>
    </source>
</evidence>
<proteinExistence type="predicted"/>
<gene>
    <name evidence="7" type="ORF">ACAOBT_LOCUS6609</name>
</gene>
<dbReference type="Pfam" id="PF08395">
    <property type="entry name" value="7tm_7"/>
    <property type="match status" value="1"/>
</dbReference>
<evidence type="ECO:0000313" key="8">
    <source>
        <dbReference type="Proteomes" id="UP001152888"/>
    </source>
</evidence>
<evidence type="ECO:0000256" key="6">
    <source>
        <dbReference type="SAM" id="Phobius"/>
    </source>
</evidence>
<name>A0A9P0K5S7_ACAOB</name>
<dbReference type="AlphaFoldDB" id="A0A9P0K5S7"/>
<dbReference type="GO" id="GO:0050909">
    <property type="term" value="P:sensory perception of taste"/>
    <property type="evidence" value="ECO:0007669"/>
    <property type="project" value="InterPro"/>
</dbReference>
<sequence length="147" mass="16809">MSSNSLFVNEITINCMRECSENESTFCQQTNGAIVSVIVWVNWIAVYIVQILIITLTCYKTTNVAKSTAEVISHLLSEFNLHPKVKNKLMVFIKQIQHEDVQCSPFNLFTIDTSLLFSFARDSVTYLLALFQYQENIEIQCLEKSSP</sequence>